<feature type="domain" description="CBS" evidence="4">
    <location>
        <begin position="316"/>
        <end position="374"/>
    </location>
</feature>
<feature type="domain" description="CBS" evidence="4">
    <location>
        <begin position="398"/>
        <end position="457"/>
    </location>
</feature>
<dbReference type="Pfam" id="PF00571">
    <property type="entry name" value="CBS"/>
    <property type="match status" value="3"/>
</dbReference>
<comment type="caution">
    <text evidence="5">The sequence shown here is derived from an EMBL/GenBank/DDBJ whole genome shotgun (WGS) entry which is preliminary data.</text>
</comment>
<keyword evidence="1" id="KW-0677">Repeat</keyword>
<keyword evidence="6" id="KW-1185">Reference proteome</keyword>
<evidence type="ECO:0000259" key="4">
    <source>
        <dbReference type="PROSITE" id="PS51371"/>
    </source>
</evidence>
<dbReference type="PANTHER" id="PTHR13780">
    <property type="entry name" value="AMP-ACTIVATED PROTEIN KINASE, GAMMA REGULATORY SUBUNIT"/>
    <property type="match status" value="1"/>
</dbReference>
<dbReference type="SMART" id="SM00116">
    <property type="entry name" value="CBS"/>
    <property type="match status" value="4"/>
</dbReference>
<dbReference type="PROSITE" id="PS51371">
    <property type="entry name" value="CBS"/>
    <property type="match status" value="3"/>
</dbReference>
<evidence type="ECO:0000313" key="6">
    <source>
        <dbReference type="Proteomes" id="UP001567538"/>
    </source>
</evidence>
<protein>
    <submittedName>
        <fullName evidence="5">SNF1-related protein kinase regulatory subunit gamma-1-like, variant 2</fullName>
    </submittedName>
</protein>
<keyword evidence="2 3" id="KW-0129">CBS domain</keyword>
<dbReference type="EMBL" id="JBEAFC010000010">
    <property type="protein sequence ID" value="KAL1539414.1"/>
    <property type="molecule type" value="Genomic_DNA"/>
</dbReference>
<reference evidence="5 6" key="1">
    <citation type="submission" date="2024-06" db="EMBL/GenBank/DDBJ databases">
        <title>A chromosome level genome sequence of Diviner's sage (Salvia divinorum).</title>
        <authorList>
            <person name="Ford S.A."/>
            <person name="Ro D.-K."/>
            <person name="Ness R.W."/>
            <person name="Phillips M.A."/>
        </authorList>
    </citation>
    <scope>NUCLEOTIDE SEQUENCE [LARGE SCALE GENOMIC DNA]</scope>
    <source>
        <strain evidence="5">SAF-2024a</strain>
        <tissue evidence="5">Leaf</tissue>
    </source>
</reference>
<evidence type="ECO:0000313" key="5">
    <source>
        <dbReference type="EMBL" id="KAL1539414.1"/>
    </source>
</evidence>
<sequence>MAAKAKQESKSGKDESYDAYFDMVQSQKKLPCALQEKLTSAFAKIPVSSFPKVPGGKGSERLVLDLVTSLLHRPSRLMTVNFVVIEIQADMSIGDALKVLSETNILSAPVVDPEASDSKDWRKRYLGIVDYSAIVLYVLQTAEIAAVTLSATSAAAAGVGTAAAGTIGALALGATGPLAVAGLTVAAVGAAVAGGVAADRGIGKDAATAADKLGNDFYKVILYEEPFKSTTVRSILKSYRWVPFVPVAPDSSMLSVMLLLSKYRLRNVPVIELGNPSINNFITQSAVVHGLQECKGRDWFDCIAAHPLSDLGLPFMSPDQVVSVRDNELVLEAFKKMKENQIGGLPVVEGASTKIFGNISIRDIRFLLLKPELFTNFRELTVKDFIKAVASTTDDNGKIVTPITCHSSSTLGTVIDTLASRVVHRIYVVSGEGKQVLGVVTLRDVISCFITEPPNFFDDYFGFTAKEILSR</sequence>
<evidence type="ECO:0000256" key="3">
    <source>
        <dbReference type="PROSITE-ProRule" id="PRU00703"/>
    </source>
</evidence>
<dbReference type="CDD" id="cd02205">
    <property type="entry name" value="CBS_pair_SF"/>
    <property type="match status" value="1"/>
</dbReference>
<organism evidence="5 6">
    <name type="scientific">Salvia divinorum</name>
    <name type="common">Maria pastora</name>
    <name type="synonym">Diviner's sage</name>
    <dbReference type="NCBI Taxonomy" id="28513"/>
    <lineage>
        <taxon>Eukaryota</taxon>
        <taxon>Viridiplantae</taxon>
        <taxon>Streptophyta</taxon>
        <taxon>Embryophyta</taxon>
        <taxon>Tracheophyta</taxon>
        <taxon>Spermatophyta</taxon>
        <taxon>Magnoliopsida</taxon>
        <taxon>eudicotyledons</taxon>
        <taxon>Gunneridae</taxon>
        <taxon>Pentapetalae</taxon>
        <taxon>asterids</taxon>
        <taxon>lamiids</taxon>
        <taxon>Lamiales</taxon>
        <taxon>Lamiaceae</taxon>
        <taxon>Nepetoideae</taxon>
        <taxon>Mentheae</taxon>
        <taxon>Salviinae</taxon>
        <taxon>Salvia</taxon>
        <taxon>Salvia subgen. Calosphace</taxon>
    </lineage>
</organism>
<dbReference type="InterPro" id="IPR046342">
    <property type="entry name" value="CBS_dom_sf"/>
</dbReference>
<accession>A0ABD1G5N4</accession>
<gene>
    <name evidence="5" type="primary">CBSCBS2</name>
    <name evidence="5" type="ORF">AAHA92_28033</name>
</gene>
<name>A0ABD1G5N4_SALDI</name>
<evidence type="ECO:0000256" key="2">
    <source>
        <dbReference type="ARBA" id="ARBA00023122"/>
    </source>
</evidence>
<feature type="domain" description="CBS" evidence="4">
    <location>
        <begin position="78"/>
        <end position="144"/>
    </location>
</feature>
<dbReference type="SUPFAM" id="SSF54631">
    <property type="entry name" value="CBS-domain pair"/>
    <property type="match status" value="2"/>
</dbReference>
<dbReference type="InterPro" id="IPR050511">
    <property type="entry name" value="AMPK_gamma/SDS23_families"/>
</dbReference>
<dbReference type="Proteomes" id="UP001567538">
    <property type="component" value="Unassembled WGS sequence"/>
</dbReference>
<dbReference type="Gene3D" id="3.10.580.10">
    <property type="entry name" value="CBS-domain"/>
    <property type="match status" value="2"/>
</dbReference>
<proteinExistence type="predicted"/>
<evidence type="ECO:0000256" key="1">
    <source>
        <dbReference type="ARBA" id="ARBA00022737"/>
    </source>
</evidence>
<dbReference type="AlphaFoldDB" id="A0ABD1G5N4"/>
<dbReference type="InterPro" id="IPR000644">
    <property type="entry name" value="CBS_dom"/>
</dbReference>
<dbReference type="PANTHER" id="PTHR13780:SF47">
    <property type="entry name" value="SNF1-RELATED PROTEIN KINASE REGULATORY SUBUNIT GAMMA-1-LIKE"/>
    <property type="match status" value="1"/>
</dbReference>